<gene>
    <name evidence="2" type="ORF">PENTCL1PPCAC_3637</name>
</gene>
<name>A0AAV5SDK8_9BILA</name>
<dbReference type="EMBL" id="BTSX01000001">
    <property type="protein sequence ID" value="GMS81462.1"/>
    <property type="molecule type" value="Genomic_DNA"/>
</dbReference>
<protein>
    <recommendedName>
        <fullName evidence="4">Secreted protein</fullName>
    </recommendedName>
</protein>
<feature type="transmembrane region" description="Helical" evidence="1">
    <location>
        <begin position="17"/>
        <end position="35"/>
    </location>
</feature>
<comment type="caution">
    <text evidence="2">The sequence shown here is derived from an EMBL/GenBank/DDBJ whole genome shotgun (WGS) entry which is preliminary data.</text>
</comment>
<evidence type="ECO:0000256" key="1">
    <source>
        <dbReference type="SAM" id="Phobius"/>
    </source>
</evidence>
<keyword evidence="1" id="KW-1133">Transmembrane helix</keyword>
<evidence type="ECO:0000313" key="2">
    <source>
        <dbReference type="EMBL" id="GMS81462.1"/>
    </source>
</evidence>
<feature type="non-terminal residue" evidence="2">
    <location>
        <position position="74"/>
    </location>
</feature>
<keyword evidence="1" id="KW-0812">Transmembrane</keyword>
<proteinExistence type="predicted"/>
<evidence type="ECO:0008006" key="4">
    <source>
        <dbReference type="Google" id="ProtNLM"/>
    </source>
</evidence>
<dbReference type="Proteomes" id="UP001432027">
    <property type="component" value="Unassembled WGS sequence"/>
</dbReference>
<reference evidence="2" key="1">
    <citation type="submission" date="2023-10" db="EMBL/GenBank/DDBJ databases">
        <title>Genome assembly of Pristionchus species.</title>
        <authorList>
            <person name="Yoshida K."/>
            <person name="Sommer R.J."/>
        </authorList>
    </citation>
    <scope>NUCLEOTIDE SEQUENCE</scope>
    <source>
        <strain evidence="2">RS0144</strain>
    </source>
</reference>
<keyword evidence="3" id="KW-1185">Reference proteome</keyword>
<sequence>MIGVEGTERTDRGEERAVSSFLLLFLLLLLLLAEVDVENLYRLWFLQIPGGFGRFLIIVDLQAVDRDVVLARIG</sequence>
<accession>A0AAV5SDK8</accession>
<keyword evidence="1" id="KW-0472">Membrane</keyword>
<dbReference type="AlphaFoldDB" id="A0AAV5SDK8"/>
<organism evidence="2 3">
    <name type="scientific">Pristionchus entomophagus</name>
    <dbReference type="NCBI Taxonomy" id="358040"/>
    <lineage>
        <taxon>Eukaryota</taxon>
        <taxon>Metazoa</taxon>
        <taxon>Ecdysozoa</taxon>
        <taxon>Nematoda</taxon>
        <taxon>Chromadorea</taxon>
        <taxon>Rhabditida</taxon>
        <taxon>Rhabditina</taxon>
        <taxon>Diplogasteromorpha</taxon>
        <taxon>Diplogasteroidea</taxon>
        <taxon>Neodiplogasteridae</taxon>
        <taxon>Pristionchus</taxon>
    </lineage>
</organism>
<evidence type="ECO:0000313" key="3">
    <source>
        <dbReference type="Proteomes" id="UP001432027"/>
    </source>
</evidence>